<evidence type="ECO:0000259" key="1">
    <source>
        <dbReference type="Pfam" id="PF24293"/>
    </source>
</evidence>
<protein>
    <recommendedName>
        <fullName evidence="1">Edg1 TPR repeats region domain-containing protein</fullName>
    </recommendedName>
</protein>
<dbReference type="EMBL" id="KI659052">
    <property type="protein sequence ID" value="ETN80543.1"/>
    <property type="molecule type" value="Genomic_DNA"/>
</dbReference>
<accession>W2TFC1</accession>
<evidence type="ECO:0000313" key="3">
    <source>
        <dbReference type="Proteomes" id="UP000053676"/>
    </source>
</evidence>
<evidence type="ECO:0000313" key="2">
    <source>
        <dbReference type="EMBL" id="ETN80543.1"/>
    </source>
</evidence>
<dbReference type="AlphaFoldDB" id="W2TFC1"/>
<reference evidence="3" key="1">
    <citation type="journal article" date="2014" name="Nat. Genet.">
        <title>Genome of the human hookworm Necator americanus.</title>
        <authorList>
            <person name="Tang Y.T."/>
            <person name="Gao X."/>
            <person name="Rosa B.A."/>
            <person name="Abubucker S."/>
            <person name="Hallsworth-Pepin K."/>
            <person name="Martin J."/>
            <person name="Tyagi R."/>
            <person name="Heizer E."/>
            <person name="Zhang X."/>
            <person name="Bhonagiri-Palsikar V."/>
            <person name="Minx P."/>
            <person name="Warren W.C."/>
            <person name="Wang Q."/>
            <person name="Zhan B."/>
            <person name="Hotez P.J."/>
            <person name="Sternberg P.W."/>
            <person name="Dougall A."/>
            <person name="Gaze S.T."/>
            <person name="Mulvenna J."/>
            <person name="Sotillo J."/>
            <person name="Ranganathan S."/>
            <person name="Rabelo E.M."/>
            <person name="Wilson R.K."/>
            <person name="Felgner P.L."/>
            <person name="Bethony J."/>
            <person name="Hawdon J.M."/>
            <person name="Gasser R.B."/>
            <person name="Loukas A."/>
            <person name="Mitreva M."/>
        </authorList>
    </citation>
    <scope>NUCLEOTIDE SEQUENCE [LARGE SCALE GENOMIC DNA]</scope>
</reference>
<organism evidence="2 3">
    <name type="scientific">Necator americanus</name>
    <name type="common">Human hookworm</name>
    <dbReference type="NCBI Taxonomy" id="51031"/>
    <lineage>
        <taxon>Eukaryota</taxon>
        <taxon>Metazoa</taxon>
        <taxon>Ecdysozoa</taxon>
        <taxon>Nematoda</taxon>
        <taxon>Chromadorea</taxon>
        <taxon>Rhabditida</taxon>
        <taxon>Rhabditina</taxon>
        <taxon>Rhabditomorpha</taxon>
        <taxon>Strongyloidea</taxon>
        <taxon>Ancylostomatidae</taxon>
        <taxon>Bunostominae</taxon>
        <taxon>Necator</taxon>
    </lineage>
</organism>
<sequence>MPDLFQSNDLLVLEDLVKKITRMIKNAGFDKNILRSLPLDFLRVLNIEASESAVENLNQISLPLFLKEISQHSVQLKNTTQEHSSSPLQRFTLSLEKELEKIQAGDIDLNLLRELSNVKLEEYLPSKDAAKLSSMLTSKLDVVNSSAEVGTTFCALLENFFSMLSEDDKDASSGITQCINQIGDHADIYSDAAKFEMVRDKMSWYLLTTPRMTVYRLLLQSLENKLIVPGVVKMLSFYPVLLQIQIKSEKVVSERVPLLFDLIVSIFEEHSHRWTNAEQQDRLVYLLASLCRRKRPTKVKDSEDVIKSPLMGAVQSVLDGGTLLRFFVVPNLMKRVHEVLMLKLLLR</sequence>
<gene>
    <name evidence="2" type="ORF">NECAME_09091</name>
</gene>
<dbReference type="InterPro" id="IPR056581">
    <property type="entry name" value="TPR_Edg1"/>
</dbReference>
<dbReference type="Pfam" id="PF24293">
    <property type="entry name" value="TPR_Edg1"/>
    <property type="match status" value="2"/>
</dbReference>
<dbReference type="KEGG" id="nai:NECAME_09091"/>
<feature type="domain" description="Edg1 TPR repeats region" evidence="1">
    <location>
        <begin position="89"/>
        <end position="171"/>
    </location>
</feature>
<dbReference type="Proteomes" id="UP000053676">
    <property type="component" value="Unassembled WGS sequence"/>
</dbReference>
<feature type="domain" description="Edg1 TPR repeats region" evidence="1">
    <location>
        <begin position="172"/>
        <end position="345"/>
    </location>
</feature>
<keyword evidence="3" id="KW-1185">Reference proteome</keyword>
<dbReference type="OrthoDB" id="5813107at2759"/>
<proteinExistence type="predicted"/>
<name>W2TFC1_NECAM</name>